<accession>A0A6N3G1X6</accession>
<feature type="region of interest" description="Disordered" evidence="1">
    <location>
        <begin position="32"/>
        <end position="65"/>
    </location>
</feature>
<name>A0A6N3G1X6_9BACT</name>
<organism evidence="2">
    <name type="scientific">Parabacteroides merdae</name>
    <dbReference type="NCBI Taxonomy" id="46503"/>
    <lineage>
        <taxon>Bacteria</taxon>
        <taxon>Pseudomonadati</taxon>
        <taxon>Bacteroidota</taxon>
        <taxon>Bacteroidia</taxon>
        <taxon>Bacteroidales</taxon>
        <taxon>Tannerellaceae</taxon>
        <taxon>Parabacteroides</taxon>
    </lineage>
</organism>
<sequence length="83" mass="8992">MSKQRIEKNVQIITIDKTEAFKYKTTFFAGKDAKTGHKNASNTADKHPHTPAKASRRPGSAPLPHPGLCGGYTRVSSGFASCF</sequence>
<proteinExistence type="predicted"/>
<evidence type="ECO:0000313" key="2">
    <source>
        <dbReference type="EMBL" id="VYU58592.1"/>
    </source>
</evidence>
<gene>
    <name evidence="2" type="ORF">PMLFYP103_02723</name>
</gene>
<evidence type="ECO:0000256" key="1">
    <source>
        <dbReference type="SAM" id="MobiDB-lite"/>
    </source>
</evidence>
<reference evidence="2" key="1">
    <citation type="submission" date="2019-11" db="EMBL/GenBank/DDBJ databases">
        <authorList>
            <person name="Feng L."/>
        </authorList>
    </citation>
    <scope>NUCLEOTIDE SEQUENCE</scope>
    <source>
        <strain evidence="2">PmerdaeLFYP103</strain>
    </source>
</reference>
<dbReference type="AlphaFoldDB" id="A0A6N3G1X6"/>
<dbReference type="EMBL" id="CACRUV010000033">
    <property type="protein sequence ID" value="VYU58592.1"/>
    <property type="molecule type" value="Genomic_DNA"/>
</dbReference>
<protein>
    <submittedName>
        <fullName evidence="2">Uncharacterized protein</fullName>
    </submittedName>
</protein>